<proteinExistence type="inferred from homology"/>
<dbReference type="STRING" id="287986.DV20_03365"/>
<evidence type="ECO:0000313" key="6">
    <source>
        <dbReference type="EMBL" id="KDN23537.1"/>
    </source>
</evidence>
<dbReference type="Pfam" id="PF09084">
    <property type="entry name" value="NMT1"/>
    <property type="match status" value="1"/>
</dbReference>
<sequence>MLGNAMSSGRVRTRRAALGLALTVAAATALTGCSALGSDSSNASSNGGGLEKSKIKVSIMPTTDLAPFWLAQDGGYFKNEGLEVEQIVAKSGQESMQKAMSGEADVALSTYTPFFVAKSKGAADIQLVADGTSVNAKSNAIVTVPNSPVKTVNDLQNKRIAITALNTASDILTKSVMKDHGVDSSGVKWVPMPLPNMAAALKDNQVDAAYMPEPQLSQAAKIVGATPVIDINTGATQDFPLTGYGSTTKWVQANPKTLAAFQRAMKKATSDVINDRSKAEPLLVKYAKIDEDTAKLLTLPGYGSTLDARRLQRVPDLLLQMGVITSKVDAAPMIAPQVTS</sequence>
<protein>
    <submittedName>
        <fullName evidence="6">Sulfonate ABC transporter substrate-binding protein</fullName>
    </submittedName>
</protein>
<evidence type="ECO:0000256" key="1">
    <source>
        <dbReference type="ARBA" id="ARBA00004418"/>
    </source>
</evidence>
<organism evidence="6 7">
    <name type="scientific">Amycolatopsis rifamycinica</name>
    <dbReference type="NCBI Taxonomy" id="287986"/>
    <lineage>
        <taxon>Bacteria</taxon>
        <taxon>Bacillati</taxon>
        <taxon>Actinomycetota</taxon>
        <taxon>Actinomycetes</taxon>
        <taxon>Pseudonocardiales</taxon>
        <taxon>Pseudonocardiaceae</taxon>
        <taxon>Amycolatopsis</taxon>
    </lineage>
</organism>
<keyword evidence="7" id="KW-1185">Reference proteome</keyword>
<dbReference type="InterPro" id="IPR015168">
    <property type="entry name" value="SsuA/THI5"/>
</dbReference>
<evidence type="ECO:0000259" key="5">
    <source>
        <dbReference type="Pfam" id="PF09084"/>
    </source>
</evidence>
<dbReference type="GO" id="GO:0042597">
    <property type="term" value="C:periplasmic space"/>
    <property type="evidence" value="ECO:0007669"/>
    <property type="project" value="UniProtKB-SubCell"/>
</dbReference>
<evidence type="ECO:0000256" key="2">
    <source>
        <dbReference type="ARBA" id="ARBA00010742"/>
    </source>
</evidence>
<feature type="domain" description="SsuA/THI5-like" evidence="5">
    <location>
        <begin position="63"/>
        <end position="276"/>
    </location>
</feature>
<dbReference type="AlphaFoldDB" id="A0A066UCD0"/>
<dbReference type="eggNOG" id="COG0715">
    <property type="taxonomic scope" value="Bacteria"/>
</dbReference>
<dbReference type="EMBL" id="JMQI01000006">
    <property type="protein sequence ID" value="KDN23537.1"/>
    <property type="molecule type" value="Genomic_DNA"/>
</dbReference>
<evidence type="ECO:0000313" key="7">
    <source>
        <dbReference type="Proteomes" id="UP000027345"/>
    </source>
</evidence>
<gene>
    <name evidence="6" type="ORF">DV20_03365</name>
</gene>
<comment type="caution">
    <text evidence="6">The sequence shown here is derived from an EMBL/GenBank/DDBJ whole genome shotgun (WGS) entry which is preliminary data.</text>
</comment>
<dbReference type="OrthoDB" id="8892982at2"/>
<reference evidence="6 7" key="1">
    <citation type="submission" date="2014-05" db="EMBL/GenBank/DDBJ databases">
        <title>Draft genome sequence of Amycolatopsis rifamycinica DSM 46095.</title>
        <authorList>
            <person name="Lal R."/>
            <person name="Saxena A."/>
            <person name="Kumari R."/>
            <person name="Mukherjee U."/>
            <person name="Singh P."/>
            <person name="Sangwan N."/>
            <person name="Mahato N.K."/>
        </authorList>
    </citation>
    <scope>NUCLEOTIDE SEQUENCE [LARGE SCALE GENOMIC DNA]</scope>
    <source>
        <strain evidence="6 7">DSM 46095</strain>
    </source>
</reference>
<dbReference type="Proteomes" id="UP000027345">
    <property type="component" value="Unassembled WGS sequence"/>
</dbReference>
<comment type="similarity">
    <text evidence="2">Belongs to the bacterial solute-binding protein SsuA/TauA family.</text>
</comment>
<dbReference type="SUPFAM" id="SSF53850">
    <property type="entry name" value="Periplasmic binding protein-like II"/>
    <property type="match status" value="1"/>
</dbReference>
<evidence type="ECO:0000256" key="4">
    <source>
        <dbReference type="SAM" id="SignalP"/>
    </source>
</evidence>
<keyword evidence="3 4" id="KW-0732">Signal</keyword>
<dbReference type="PANTHER" id="PTHR30024">
    <property type="entry name" value="ALIPHATIC SULFONATES-BINDING PROTEIN-RELATED"/>
    <property type="match status" value="1"/>
</dbReference>
<dbReference type="PANTHER" id="PTHR30024:SF47">
    <property type="entry name" value="TAURINE-BINDING PERIPLASMIC PROTEIN"/>
    <property type="match status" value="1"/>
</dbReference>
<evidence type="ECO:0000256" key="3">
    <source>
        <dbReference type="ARBA" id="ARBA00022729"/>
    </source>
</evidence>
<name>A0A066UCD0_9PSEU</name>
<dbReference type="Gene3D" id="3.40.190.10">
    <property type="entry name" value="Periplasmic binding protein-like II"/>
    <property type="match status" value="2"/>
</dbReference>
<feature type="chain" id="PRO_5038979893" evidence="4">
    <location>
        <begin position="38"/>
        <end position="340"/>
    </location>
</feature>
<comment type="subcellular location">
    <subcellularLocation>
        <location evidence="1">Periplasm</location>
    </subcellularLocation>
</comment>
<feature type="signal peptide" evidence="4">
    <location>
        <begin position="1"/>
        <end position="37"/>
    </location>
</feature>
<accession>A0A066UCD0</accession>